<name>A0ACB9RUK6_9MYRT</name>
<reference evidence="2" key="1">
    <citation type="journal article" date="2023" name="Front. Plant Sci.">
        <title>Chromosomal-level genome assembly of Melastoma candidum provides insights into trichome evolution.</title>
        <authorList>
            <person name="Zhong Y."/>
            <person name="Wu W."/>
            <person name="Sun C."/>
            <person name="Zou P."/>
            <person name="Liu Y."/>
            <person name="Dai S."/>
            <person name="Zhou R."/>
        </authorList>
    </citation>
    <scope>NUCLEOTIDE SEQUENCE [LARGE SCALE GENOMIC DNA]</scope>
</reference>
<comment type="caution">
    <text evidence="1">The sequence shown here is derived from an EMBL/GenBank/DDBJ whole genome shotgun (WGS) entry which is preliminary data.</text>
</comment>
<protein>
    <submittedName>
        <fullName evidence="1">Uncharacterized protein</fullName>
    </submittedName>
</protein>
<dbReference type="Proteomes" id="UP001057402">
    <property type="component" value="Chromosome 3"/>
</dbReference>
<dbReference type="EMBL" id="CM042882">
    <property type="protein sequence ID" value="KAI4381259.1"/>
    <property type="molecule type" value="Genomic_DNA"/>
</dbReference>
<accession>A0ACB9RUK6</accession>
<evidence type="ECO:0000313" key="2">
    <source>
        <dbReference type="Proteomes" id="UP001057402"/>
    </source>
</evidence>
<sequence length="141" mass="15643">MPGRNSGEAAGAGGTQEEKLTVMKLNDYSFGRGKPLTSAFPFWAFRPPKALVGGTQSIIRRSIEIDRESNSSPVHPHARSIESFSCSSNSGLLDAHFNPRLLFVLRVPTTDRIPLFFVPWVVFVAGIWRRRDRESGGLNWG</sequence>
<evidence type="ECO:0000313" key="1">
    <source>
        <dbReference type="EMBL" id="KAI4381259.1"/>
    </source>
</evidence>
<organism evidence="1 2">
    <name type="scientific">Melastoma candidum</name>
    <dbReference type="NCBI Taxonomy" id="119954"/>
    <lineage>
        <taxon>Eukaryota</taxon>
        <taxon>Viridiplantae</taxon>
        <taxon>Streptophyta</taxon>
        <taxon>Embryophyta</taxon>
        <taxon>Tracheophyta</taxon>
        <taxon>Spermatophyta</taxon>
        <taxon>Magnoliopsida</taxon>
        <taxon>eudicotyledons</taxon>
        <taxon>Gunneridae</taxon>
        <taxon>Pentapetalae</taxon>
        <taxon>rosids</taxon>
        <taxon>malvids</taxon>
        <taxon>Myrtales</taxon>
        <taxon>Melastomataceae</taxon>
        <taxon>Melastomatoideae</taxon>
        <taxon>Melastomateae</taxon>
        <taxon>Melastoma</taxon>
    </lineage>
</organism>
<proteinExistence type="predicted"/>
<gene>
    <name evidence="1" type="ORF">MLD38_007351</name>
</gene>
<keyword evidence="2" id="KW-1185">Reference proteome</keyword>